<evidence type="ECO:0000313" key="1">
    <source>
        <dbReference type="EMBL" id="KAK3612092.1"/>
    </source>
</evidence>
<evidence type="ECO:0000313" key="2">
    <source>
        <dbReference type="Proteomes" id="UP001195483"/>
    </source>
</evidence>
<proteinExistence type="predicted"/>
<reference evidence="1" key="2">
    <citation type="journal article" date="2021" name="Genome Biol. Evol.">
        <title>Developing a high-quality reference genome for a parasitic bivalve with doubly uniparental inheritance (Bivalvia: Unionida).</title>
        <authorList>
            <person name="Smith C.H."/>
        </authorList>
    </citation>
    <scope>NUCLEOTIDE SEQUENCE</scope>
    <source>
        <strain evidence="1">CHS0354</strain>
        <tissue evidence="1">Mantle</tissue>
    </source>
</reference>
<comment type="caution">
    <text evidence="1">The sequence shown here is derived from an EMBL/GenBank/DDBJ whole genome shotgun (WGS) entry which is preliminary data.</text>
</comment>
<name>A0AAE0WGQ5_9BIVA</name>
<gene>
    <name evidence="1" type="ORF">CHS0354_031161</name>
</gene>
<reference evidence="1" key="3">
    <citation type="submission" date="2023-05" db="EMBL/GenBank/DDBJ databases">
        <authorList>
            <person name="Smith C.H."/>
        </authorList>
    </citation>
    <scope>NUCLEOTIDE SEQUENCE</scope>
    <source>
        <strain evidence="1">CHS0354</strain>
        <tissue evidence="1">Mantle</tissue>
    </source>
</reference>
<accession>A0AAE0WGQ5</accession>
<dbReference type="Proteomes" id="UP001195483">
    <property type="component" value="Unassembled WGS sequence"/>
</dbReference>
<dbReference type="EMBL" id="JAEAOA010001867">
    <property type="protein sequence ID" value="KAK3612092.1"/>
    <property type="molecule type" value="Genomic_DNA"/>
</dbReference>
<protein>
    <submittedName>
        <fullName evidence="1">Uncharacterized protein</fullName>
    </submittedName>
</protein>
<reference evidence="1" key="1">
    <citation type="journal article" date="2021" name="Genome Biol. Evol.">
        <title>A High-Quality Reference Genome for a Parasitic Bivalve with Doubly Uniparental Inheritance (Bivalvia: Unionida).</title>
        <authorList>
            <person name="Smith C.H."/>
        </authorList>
    </citation>
    <scope>NUCLEOTIDE SEQUENCE</scope>
    <source>
        <strain evidence="1">CHS0354</strain>
    </source>
</reference>
<keyword evidence="2" id="KW-1185">Reference proteome</keyword>
<organism evidence="1 2">
    <name type="scientific">Potamilus streckersoni</name>
    <dbReference type="NCBI Taxonomy" id="2493646"/>
    <lineage>
        <taxon>Eukaryota</taxon>
        <taxon>Metazoa</taxon>
        <taxon>Spiralia</taxon>
        <taxon>Lophotrochozoa</taxon>
        <taxon>Mollusca</taxon>
        <taxon>Bivalvia</taxon>
        <taxon>Autobranchia</taxon>
        <taxon>Heteroconchia</taxon>
        <taxon>Palaeoheterodonta</taxon>
        <taxon>Unionida</taxon>
        <taxon>Unionoidea</taxon>
        <taxon>Unionidae</taxon>
        <taxon>Ambleminae</taxon>
        <taxon>Lampsilini</taxon>
        <taxon>Potamilus</taxon>
    </lineage>
</organism>
<dbReference type="AlphaFoldDB" id="A0AAE0WGQ5"/>
<sequence>MINLSLQLNEWQSKFKKVVGKGGACILEELEGYKREIFCLKEQLDAKSTYIQSMQIYHEKYKNWSEEKLREFERNLSYMSSYIRKYNQTDFSLKTEIDNYRFCLEEAEKR</sequence>